<gene>
    <name evidence="1" type="ORF">HPB50_010328</name>
</gene>
<dbReference type="Proteomes" id="UP000821845">
    <property type="component" value="Chromosome 2"/>
</dbReference>
<reference evidence="1" key="1">
    <citation type="submission" date="2020-05" db="EMBL/GenBank/DDBJ databases">
        <title>Large-scale comparative analyses of tick genomes elucidate their genetic diversity and vector capacities.</title>
        <authorList>
            <person name="Jia N."/>
            <person name="Wang J."/>
            <person name="Shi W."/>
            <person name="Du L."/>
            <person name="Sun Y."/>
            <person name="Zhan W."/>
            <person name="Jiang J."/>
            <person name="Wang Q."/>
            <person name="Zhang B."/>
            <person name="Ji P."/>
            <person name="Sakyi L.B."/>
            <person name="Cui X."/>
            <person name="Yuan T."/>
            <person name="Jiang B."/>
            <person name="Yang W."/>
            <person name="Lam T.T.-Y."/>
            <person name="Chang Q."/>
            <person name="Ding S."/>
            <person name="Wang X."/>
            <person name="Zhu J."/>
            <person name="Ruan X."/>
            <person name="Zhao L."/>
            <person name="Wei J."/>
            <person name="Que T."/>
            <person name="Du C."/>
            <person name="Cheng J."/>
            <person name="Dai P."/>
            <person name="Han X."/>
            <person name="Huang E."/>
            <person name="Gao Y."/>
            <person name="Liu J."/>
            <person name="Shao H."/>
            <person name="Ye R."/>
            <person name="Li L."/>
            <person name="Wei W."/>
            <person name="Wang X."/>
            <person name="Wang C."/>
            <person name="Yang T."/>
            <person name="Huo Q."/>
            <person name="Li W."/>
            <person name="Guo W."/>
            <person name="Chen H."/>
            <person name="Zhou L."/>
            <person name="Ni X."/>
            <person name="Tian J."/>
            <person name="Zhou Y."/>
            <person name="Sheng Y."/>
            <person name="Liu T."/>
            <person name="Pan Y."/>
            <person name="Xia L."/>
            <person name="Li J."/>
            <person name="Zhao F."/>
            <person name="Cao W."/>
        </authorList>
    </citation>
    <scope>NUCLEOTIDE SEQUENCE</scope>
    <source>
        <strain evidence="1">Hyas-2018</strain>
    </source>
</reference>
<evidence type="ECO:0000313" key="1">
    <source>
        <dbReference type="EMBL" id="KAH6938536.1"/>
    </source>
</evidence>
<dbReference type="EMBL" id="CM023482">
    <property type="protein sequence ID" value="KAH6938536.1"/>
    <property type="molecule type" value="Genomic_DNA"/>
</dbReference>
<protein>
    <submittedName>
        <fullName evidence="1">Uncharacterized protein</fullName>
    </submittedName>
</protein>
<name>A0ACB7SU95_HYAAI</name>
<keyword evidence="2" id="KW-1185">Reference proteome</keyword>
<sequence>MGLHTATADELWEAIRSQWEELKADRNLVPALYDTLPRRIFADARPAQPPRKQPLAAPSIQVPDVNFSKTSGTTQTTERESLPHDKPPTVSEPALEAMEVTTGTPESVTLRDSPKARRKSQDRLKPQKKHPPVMPPATDDDT</sequence>
<evidence type="ECO:0000313" key="2">
    <source>
        <dbReference type="Proteomes" id="UP000821845"/>
    </source>
</evidence>
<proteinExistence type="predicted"/>
<accession>A0ACB7SU95</accession>
<organism evidence="1 2">
    <name type="scientific">Hyalomma asiaticum</name>
    <name type="common">Tick</name>
    <dbReference type="NCBI Taxonomy" id="266040"/>
    <lineage>
        <taxon>Eukaryota</taxon>
        <taxon>Metazoa</taxon>
        <taxon>Ecdysozoa</taxon>
        <taxon>Arthropoda</taxon>
        <taxon>Chelicerata</taxon>
        <taxon>Arachnida</taxon>
        <taxon>Acari</taxon>
        <taxon>Parasitiformes</taxon>
        <taxon>Ixodida</taxon>
        <taxon>Ixodoidea</taxon>
        <taxon>Ixodidae</taxon>
        <taxon>Hyalomminae</taxon>
        <taxon>Hyalomma</taxon>
    </lineage>
</organism>
<comment type="caution">
    <text evidence="1">The sequence shown here is derived from an EMBL/GenBank/DDBJ whole genome shotgun (WGS) entry which is preliminary data.</text>
</comment>